<evidence type="ECO:0000313" key="4">
    <source>
        <dbReference type="Proteomes" id="UP000069906"/>
    </source>
</evidence>
<keyword evidence="4" id="KW-1185">Reference proteome</keyword>
<dbReference type="InterPro" id="IPR006336">
    <property type="entry name" value="GCS2"/>
</dbReference>
<dbReference type="KEGG" id="hsu:HLASF_0778"/>
<evidence type="ECO:0000313" key="3">
    <source>
        <dbReference type="Proteomes" id="UP000060390"/>
    </source>
</evidence>
<dbReference type="HOGENOM" id="CLU_029030_1_0_2"/>
<reference evidence="2 3" key="3">
    <citation type="journal article" date="2016" name="Stand. Genomic Sci.">
        <title>Complete genome sequence of 'Halanaeroarchaeum sulfurireducens' M27-SA2, a sulfur-reducing and acetate-oxidizing haloarchaeon from the deep-sea hypersaline anoxic lake Medee.</title>
        <authorList>
            <person name="Messina E."/>
            <person name="Sorokin D.Y."/>
            <person name="Kublanov I.V."/>
            <person name="Toshchakov S."/>
            <person name="Lopatina A."/>
            <person name="Arcadi E."/>
            <person name="Smedile F."/>
            <person name="La Spada G."/>
            <person name="La Cono V."/>
            <person name="Yakimov M.M."/>
        </authorList>
    </citation>
    <scope>NUCLEOTIDE SEQUENCE [LARGE SCALE GENOMIC DNA]</scope>
    <source>
        <strain evidence="2 3">M27-SA2</strain>
    </source>
</reference>
<dbReference type="AlphaFoldDB" id="A0A0F7PD71"/>
<name>A0A0F7PD71_9EURY</name>
<dbReference type="KEGG" id="hsf:HLASA_0775"/>
<evidence type="ECO:0000313" key="1">
    <source>
        <dbReference type="EMBL" id="AKH97273.1"/>
    </source>
</evidence>
<dbReference type="EMBL" id="CP011564">
    <property type="protein sequence ID" value="ALG81675.1"/>
    <property type="molecule type" value="Genomic_DNA"/>
</dbReference>
<proteinExistence type="predicted"/>
<evidence type="ECO:0008006" key="5">
    <source>
        <dbReference type="Google" id="ProtNLM"/>
    </source>
</evidence>
<sequence>METPVDLVARSVAEETRAEFEERVRANAAFLREELEDGRLDNADPTIGLELECYAVTEDGRLVGIPEGTFETTPVNRELGRHNIEVNTTPQVLGEEGVTEQAAEIADHLATARNRLEDEGLQIALDAMWTVPPAQGSWQYLEAVEEKEGLVFAENMYPSARYYALDNDILRDVGGEIDLDVPGVRRSFPTILLESLATSMQPHLQVSSVDTFPAYYNASLRTLAPVLALATNSPFLPGDLYGDADPDRLLAETFHELRVPVFEQSINAGRDPGKVRFPRDIHGAEDVIDRVVADHTVAPFFQEWVETGDDEYGDDYADEFWEFDHKHGTYWRWVRGVIGGEFVDPNNDERSLRIEYRPLPTQPSVRDVVGFQLLVVGLLRGLVAADHPVSNLGWERARADFYAVVEDGLDAEIHWVTEAGEHTTDLDVIYGELFAFARRGLREADVSGTTIDRYLDPIERRWTDRTTPSRWKIERVRDEISAGKPLTEAITSMQRAYVEHASNGEPFSEWG</sequence>
<dbReference type="EMBL" id="CP008874">
    <property type="protein sequence ID" value="AKH97273.1"/>
    <property type="molecule type" value="Genomic_DNA"/>
</dbReference>
<accession>A0A0F7PD71</accession>
<dbReference type="PATRIC" id="fig|1604004.4.peg.815"/>
<dbReference type="Proteomes" id="UP000069906">
    <property type="component" value="Chromosome"/>
</dbReference>
<dbReference type="Pfam" id="PF04107">
    <property type="entry name" value="GCS2"/>
    <property type="match status" value="1"/>
</dbReference>
<dbReference type="GeneID" id="26010138"/>
<dbReference type="PANTHER" id="PTHR36510:SF3">
    <property type="entry name" value="CONSERVED PROTEIN"/>
    <property type="match status" value="1"/>
</dbReference>
<protein>
    <recommendedName>
        <fullName evidence="5">Glutamate--cysteine ligase</fullName>
    </recommendedName>
</protein>
<dbReference type="OrthoDB" id="194541at2157"/>
<dbReference type="GO" id="GO:0016879">
    <property type="term" value="F:ligase activity, forming carbon-nitrogen bonds"/>
    <property type="evidence" value="ECO:0007669"/>
    <property type="project" value="TreeGrafter"/>
</dbReference>
<reference evidence="1 4" key="1">
    <citation type="journal article" date="2015" name="ISME J.">
        <title>Elemental sulfur and acetate can support life of a novel strictly anaerobic haloarchaeon.</title>
        <authorList>
            <person name="Sorokin D.Y."/>
            <person name="Kublanov I.V."/>
            <person name="Gavrilov S.N."/>
            <person name="Rojo D."/>
            <person name="Roman P."/>
            <person name="Golyshin P.N."/>
            <person name="Slepak V.Z."/>
            <person name="Smedile F."/>
            <person name="Ferrer M."/>
            <person name="Messina E."/>
            <person name="La Cono V."/>
            <person name="Yakimov M.M."/>
        </authorList>
    </citation>
    <scope>NUCLEOTIDE SEQUENCE [LARGE SCALE GENOMIC DNA]</scope>
    <source>
        <strain evidence="1 4">HSR2</strain>
    </source>
</reference>
<reference evidence="3" key="2">
    <citation type="submission" date="2015-05" db="EMBL/GenBank/DDBJ databases">
        <title>Complete genome sequence of Halanaeroarchaeum sulfurireducens type strain M27-SA2, a sulfate-reducer haloarchaeon from marine anoxic lake Medee.</title>
        <authorList>
            <person name="Messina E."/>
            <person name="Kublanov I.V."/>
            <person name="Toshchakov S."/>
            <person name="Arcadi E."/>
            <person name="La Spada G."/>
            <person name="La Cono V."/>
            <person name="Yakimov M.M."/>
        </authorList>
    </citation>
    <scope>NUCLEOTIDE SEQUENCE [LARGE SCALE GENOMIC DNA]</scope>
    <source>
        <strain evidence="3">M27-SA2</strain>
    </source>
</reference>
<gene>
    <name evidence="2" type="ORF">HLASA_0775</name>
    <name evidence="1" type="ORF">HLASF_0778</name>
</gene>
<dbReference type="Gene3D" id="3.30.590.20">
    <property type="match status" value="1"/>
</dbReference>
<dbReference type="InterPro" id="IPR014746">
    <property type="entry name" value="Gln_synth/guanido_kin_cat_dom"/>
</dbReference>
<dbReference type="InterPro" id="IPR050141">
    <property type="entry name" value="GCL_type2/YbdK_subfam"/>
</dbReference>
<dbReference type="SUPFAM" id="SSF55931">
    <property type="entry name" value="Glutamine synthetase/guanido kinase"/>
    <property type="match status" value="1"/>
</dbReference>
<dbReference type="RefSeq" id="WP_050048058.1">
    <property type="nucleotide sequence ID" value="NZ_CP008874.1"/>
</dbReference>
<evidence type="ECO:0000313" key="2">
    <source>
        <dbReference type="EMBL" id="ALG81675.1"/>
    </source>
</evidence>
<organism evidence="1 4">
    <name type="scientific">Halanaeroarchaeum sulfurireducens</name>
    <dbReference type="NCBI Taxonomy" id="1604004"/>
    <lineage>
        <taxon>Archaea</taxon>
        <taxon>Methanobacteriati</taxon>
        <taxon>Methanobacteriota</taxon>
        <taxon>Stenosarchaea group</taxon>
        <taxon>Halobacteria</taxon>
        <taxon>Halobacteriales</taxon>
        <taxon>Halobacteriaceae</taxon>
        <taxon>Halanaeroarchaeum</taxon>
    </lineage>
</organism>
<dbReference type="PANTHER" id="PTHR36510">
    <property type="entry name" value="GLUTAMATE--CYSTEINE LIGASE 2-RELATED"/>
    <property type="match status" value="1"/>
</dbReference>
<dbReference type="Proteomes" id="UP000060390">
    <property type="component" value="Chromosome"/>
</dbReference>